<keyword evidence="2" id="KW-1185">Reference proteome</keyword>
<evidence type="ECO:0000313" key="1">
    <source>
        <dbReference type="EMBL" id="GAA5810805.1"/>
    </source>
</evidence>
<organism evidence="1 2">
    <name type="scientific">Mucor flavus</name>
    <dbReference type="NCBI Taxonomy" id="439312"/>
    <lineage>
        <taxon>Eukaryota</taxon>
        <taxon>Fungi</taxon>
        <taxon>Fungi incertae sedis</taxon>
        <taxon>Mucoromycota</taxon>
        <taxon>Mucoromycotina</taxon>
        <taxon>Mucoromycetes</taxon>
        <taxon>Mucorales</taxon>
        <taxon>Mucorineae</taxon>
        <taxon>Mucoraceae</taxon>
        <taxon>Mucor</taxon>
    </lineage>
</organism>
<dbReference type="EMBL" id="BAABUK010000008">
    <property type="protein sequence ID" value="GAA5810805.1"/>
    <property type="molecule type" value="Genomic_DNA"/>
</dbReference>
<accession>A0ABP9YVC0</accession>
<name>A0ABP9YVC0_9FUNG</name>
<evidence type="ECO:0000313" key="2">
    <source>
        <dbReference type="Proteomes" id="UP001473302"/>
    </source>
</evidence>
<sequence>MKTIDPDLSEGGAMTITCDSPRLIEENFIEFNTSENKKLPLKRLFNFDDETFLANVKWNAHFSYDGDQHIQKSHE</sequence>
<gene>
    <name evidence="1" type="ORF">MFLAVUS_004232</name>
</gene>
<protein>
    <submittedName>
        <fullName evidence="1">Uncharacterized protein</fullName>
    </submittedName>
</protein>
<reference evidence="1 2" key="1">
    <citation type="submission" date="2024-04" db="EMBL/GenBank/DDBJ databases">
        <title>genome sequences of Mucor flavus KT1a and Helicostylum pulchrum KT1b strains isolated from the surface of a dry-aged beef.</title>
        <authorList>
            <person name="Toyotome T."/>
            <person name="Hosono M."/>
            <person name="Torimaru M."/>
            <person name="Fukuda K."/>
            <person name="Mikami N."/>
        </authorList>
    </citation>
    <scope>NUCLEOTIDE SEQUENCE [LARGE SCALE GENOMIC DNA]</scope>
    <source>
        <strain evidence="1 2">KT1a</strain>
    </source>
</reference>
<dbReference type="Proteomes" id="UP001473302">
    <property type="component" value="Unassembled WGS sequence"/>
</dbReference>
<proteinExistence type="predicted"/>
<comment type="caution">
    <text evidence="1">The sequence shown here is derived from an EMBL/GenBank/DDBJ whole genome shotgun (WGS) entry which is preliminary data.</text>
</comment>